<name>A0A7V0XFU1_UNCW3</name>
<organism evidence="1">
    <name type="scientific">candidate division WOR-3 bacterium</name>
    <dbReference type="NCBI Taxonomy" id="2052148"/>
    <lineage>
        <taxon>Bacteria</taxon>
        <taxon>Bacteria division WOR-3</taxon>
    </lineage>
</organism>
<reference evidence="1" key="1">
    <citation type="journal article" date="2020" name="mSystems">
        <title>Genome- and Community-Level Interaction Insights into Carbon Utilization and Element Cycling Functions of Hydrothermarchaeota in Hydrothermal Sediment.</title>
        <authorList>
            <person name="Zhou Z."/>
            <person name="Liu Y."/>
            <person name="Xu W."/>
            <person name="Pan J."/>
            <person name="Luo Z.H."/>
            <person name="Li M."/>
        </authorList>
    </citation>
    <scope>NUCLEOTIDE SEQUENCE [LARGE SCALE GENOMIC DNA]</scope>
    <source>
        <strain evidence="1">SpSt-1182</strain>
    </source>
</reference>
<dbReference type="AlphaFoldDB" id="A0A7V0XFU1"/>
<comment type="caution">
    <text evidence="1">The sequence shown here is derived from an EMBL/GenBank/DDBJ whole genome shotgun (WGS) entry which is preliminary data.</text>
</comment>
<dbReference type="PROSITE" id="PS51257">
    <property type="entry name" value="PROKAR_LIPOPROTEIN"/>
    <property type="match status" value="1"/>
</dbReference>
<sequence>MHRIILTAAACLLLTACGTKDFDAGLQLRLPPFPDGETSHYQVVTPAGVIGEHRTGVGMDWLEDIPVYRLILVTRTMTGNIETTDSSMVLLHQPDLRPLFSFRFVTVGEALTTTATIYREGSVAVSTWTHTGEEKQQLLPSGAGTYDAEQLAFLGRAVRPNPKRPAEITVVEPMGPPFGGDVRPGEFRALGDETVTVPAGSFDCRKLGLTVGDSEFELWYEKAGTGRLVRRLALESGVAIELMPSPPRQPEPRQDLTQ</sequence>
<evidence type="ECO:0000313" key="1">
    <source>
        <dbReference type="EMBL" id="HDR00404.1"/>
    </source>
</evidence>
<accession>A0A7V0XFU1</accession>
<gene>
    <name evidence="1" type="ORF">ENN51_09005</name>
</gene>
<dbReference type="Proteomes" id="UP000885672">
    <property type="component" value="Unassembled WGS sequence"/>
</dbReference>
<protein>
    <submittedName>
        <fullName evidence="1">DUF3108 domain-containing protein</fullName>
    </submittedName>
</protein>
<dbReference type="EMBL" id="DSBX01000347">
    <property type="protein sequence ID" value="HDR00404.1"/>
    <property type="molecule type" value="Genomic_DNA"/>
</dbReference>
<proteinExistence type="predicted"/>